<keyword evidence="5" id="KW-1185">Reference proteome</keyword>
<keyword evidence="2" id="KW-0436">Ligase</keyword>
<keyword evidence="2" id="KW-0573">Peptidoglycan synthesis</keyword>
<dbReference type="EMBL" id="QUAB01000041">
    <property type="protein sequence ID" value="REJ05559.1"/>
    <property type="molecule type" value="Genomic_DNA"/>
</dbReference>
<evidence type="ECO:0000259" key="3">
    <source>
        <dbReference type="Pfam" id="PF07685"/>
    </source>
</evidence>
<dbReference type="InterPro" id="IPR029062">
    <property type="entry name" value="Class_I_gatase-like"/>
</dbReference>
<feature type="domain" description="CobB/CobQ-like glutamine amidotransferase" evidence="3">
    <location>
        <begin position="32"/>
        <end position="193"/>
    </location>
</feature>
<evidence type="ECO:0000256" key="1">
    <source>
        <dbReference type="ARBA" id="ARBA00022962"/>
    </source>
</evidence>
<keyword evidence="1 2" id="KW-0315">Glutamine amidotransferase</keyword>
<dbReference type="EC" id="6.3.5.13" evidence="2"/>
<keyword evidence="2" id="KW-0378">Hydrolase</keyword>
<comment type="catalytic activity">
    <reaction evidence="2">
        <text>L-glutamine + H2O = L-glutamate + NH4(+)</text>
        <dbReference type="Rhea" id="RHEA:15889"/>
        <dbReference type="ChEBI" id="CHEBI:15377"/>
        <dbReference type="ChEBI" id="CHEBI:28938"/>
        <dbReference type="ChEBI" id="CHEBI:29985"/>
        <dbReference type="ChEBI" id="CHEBI:58359"/>
        <dbReference type="EC" id="3.5.1.2"/>
    </reaction>
</comment>
<gene>
    <name evidence="2" type="primary">gatD</name>
    <name evidence="4" type="ORF">DY023_10025</name>
</gene>
<name>A0A371NUU9_9MICO</name>
<dbReference type="OrthoDB" id="9782045at2"/>
<dbReference type="GO" id="GO:0071555">
    <property type="term" value="P:cell wall organization"/>
    <property type="evidence" value="ECO:0007669"/>
    <property type="project" value="UniProtKB-KW"/>
</dbReference>
<sequence length="251" mass="26919">MTLVTIAQLYPAELGITGDRGNVRAIERRLAARGVETTTVLVAPGEELPRELDVLVIGNGPLSALRGVHADLIARKGRLDEFVADGGVLFSVGGSAELLGERLDAPDGETLDGIGVLPYRVVRVSERRVGYIIVDTPHGPVVGFEDHASEWTLTDAASAYGTVRDGHGSFGRDEGRGEFVRVGNTFASNVQGPVLPLNPELTDVLVDAVAERRGLTLSPARRSDLDEYAEAARTKILMRPTRDKGFKTIQV</sequence>
<reference evidence="4 5" key="1">
    <citation type="submission" date="2018-08" db="EMBL/GenBank/DDBJ databases">
        <title>Isolation, diversity and antifungal activity of Actinobacteria from cow dung.</title>
        <authorList>
            <person name="Ling L."/>
        </authorList>
    </citation>
    <scope>NUCLEOTIDE SEQUENCE [LARGE SCALE GENOMIC DNA]</scope>
    <source>
        <strain evidence="4 5">NEAU-LLE</strain>
    </source>
</reference>
<comment type="similarity">
    <text evidence="2">Belongs to the CobB/CobQ family. GatD subfamily.</text>
</comment>
<protein>
    <recommendedName>
        <fullName evidence="2">Lipid II isoglutaminyl synthase (glutamine-hydrolyzing) subunit GatD</fullName>
        <ecNumber evidence="2">6.3.5.13</ecNumber>
    </recommendedName>
    <alternativeName>
        <fullName evidence="2">Lipid II isoglutaminyl synthase glutaminase subunit</fullName>
        <ecNumber evidence="2">3.5.1.2</ecNumber>
    </alternativeName>
</protein>
<dbReference type="SUPFAM" id="SSF52317">
    <property type="entry name" value="Class I glutamine amidotransferase-like"/>
    <property type="match status" value="1"/>
</dbReference>
<comment type="pathway">
    <text evidence="2">Cell wall biogenesis; peptidoglycan biosynthesis.</text>
</comment>
<accession>A0A371NUU9</accession>
<feature type="binding site" evidence="2">
    <location>
        <position position="127"/>
    </location>
    <ligand>
        <name>substrate</name>
    </ligand>
</feature>
<evidence type="ECO:0000256" key="2">
    <source>
        <dbReference type="HAMAP-Rule" id="MF_02213"/>
    </source>
</evidence>
<keyword evidence="2" id="KW-0133">Cell shape</keyword>
<dbReference type="GO" id="GO:0016740">
    <property type="term" value="F:transferase activity"/>
    <property type="evidence" value="ECO:0007669"/>
    <property type="project" value="UniProtKB-KW"/>
</dbReference>
<dbReference type="HAMAP" id="MF_02213">
    <property type="entry name" value="Lipid_II_synth_GatD"/>
    <property type="match status" value="1"/>
</dbReference>
<comment type="caution">
    <text evidence="2">Lacks conserved residue(s) required for the propagation of feature annotation.</text>
</comment>
<dbReference type="UniPathway" id="UPA00219"/>
<evidence type="ECO:0000313" key="4">
    <source>
        <dbReference type="EMBL" id="REJ05559.1"/>
    </source>
</evidence>
<dbReference type="GO" id="GO:0004359">
    <property type="term" value="F:glutaminase activity"/>
    <property type="evidence" value="ECO:0007669"/>
    <property type="project" value="UniProtKB-UniRule"/>
</dbReference>
<dbReference type="GO" id="GO:0009252">
    <property type="term" value="P:peptidoglycan biosynthetic process"/>
    <property type="evidence" value="ECO:0007669"/>
    <property type="project" value="UniProtKB-UniRule"/>
</dbReference>
<dbReference type="InterPro" id="IPR043702">
    <property type="entry name" value="Lipid_II_synth_GatD"/>
</dbReference>
<comment type="caution">
    <text evidence="4">The sequence shown here is derived from an EMBL/GenBank/DDBJ whole genome shotgun (WGS) entry which is preliminary data.</text>
</comment>
<comment type="subunit">
    <text evidence="2">Forms a heterodimer with MurT.</text>
</comment>
<dbReference type="GO" id="GO:0140282">
    <property type="term" value="F:carbon-nitrogen ligase activity on lipid II"/>
    <property type="evidence" value="ECO:0007669"/>
    <property type="project" value="UniProtKB-UniRule"/>
</dbReference>
<dbReference type="InterPro" id="IPR011698">
    <property type="entry name" value="GATase_3"/>
</dbReference>
<proteinExistence type="inferred from homology"/>
<dbReference type="RefSeq" id="WP_116242182.1">
    <property type="nucleotide sequence ID" value="NZ_QUAB01000041.1"/>
</dbReference>
<dbReference type="AlphaFoldDB" id="A0A371NUU9"/>
<comment type="catalytic activity">
    <reaction evidence="2">
        <text>beta-D-GlcNAc-(1-&gt;4)-Mur2Ac(oyl-L-Ala-gamma-D-Glu-L-Lys-D-Ala-D-Ala)-di-trans,octa-cis-undecaprenyl diphosphate + L-glutamine + ATP + H2O = beta-D-GlcNAc-(1-&gt;4)-Mur2Ac(oyl-L-Ala-D-isoglutaminyl-L-Lys-D-Ala-D-Ala)-di-trans,octa-cis-undecaprenyl diphosphate + L-glutamate + ADP + phosphate + H(+)</text>
        <dbReference type="Rhea" id="RHEA:57928"/>
        <dbReference type="ChEBI" id="CHEBI:15377"/>
        <dbReference type="ChEBI" id="CHEBI:15378"/>
        <dbReference type="ChEBI" id="CHEBI:29985"/>
        <dbReference type="ChEBI" id="CHEBI:30616"/>
        <dbReference type="ChEBI" id="CHEBI:43474"/>
        <dbReference type="ChEBI" id="CHEBI:58359"/>
        <dbReference type="ChEBI" id="CHEBI:60033"/>
        <dbReference type="ChEBI" id="CHEBI:62233"/>
        <dbReference type="ChEBI" id="CHEBI:456216"/>
        <dbReference type="EC" id="6.3.5.13"/>
    </reaction>
</comment>
<keyword evidence="2" id="KW-0961">Cell wall biogenesis/degradation</keyword>
<comment type="function">
    <text evidence="2">The lipid II isoglutaminyl synthase complex catalyzes the formation of alpha-D-isoglutamine in the cell wall lipid II stem peptide. The GatD subunit catalyzes the hydrolysis of glutamine to glutamate and ammonia. The resulting ammonia molecule is channeled to the active site of MurT.</text>
</comment>
<evidence type="ECO:0000313" key="5">
    <source>
        <dbReference type="Proteomes" id="UP000262172"/>
    </source>
</evidence>
<dbReference type="Proteomes" id="UP000262172">
    <property type="component" value="Unassembled WGS sequence"/>
</dbReference>
<dbReference type="Pfam" id="PF07685">
    <property type="entry name" value="GATase_3"/>
    <property type="match status" value="1"/>
</dbReference>
<dbReference type="GO" id="GO:0008360">
    <property type="term" value="P:regulation of cell shape"/>
    <property type="evidence" value="ECO:0007669"/>
    <property type="project" value="UniProtKB-KW"/>
</dbReference>
<keyword evidence="4" id="KW-0808">Transferase</keyword>
<dbReference type="EC" id="3.5.1.2" evidence="2"/>
<organism evidence="4 5">
    <name type="scientific">Microbacterium bovistercoris</name>
    <dbReference type="NCBI Taxonomy" id="2293570"/>
    <lineage>
        <taxon>Bacteria</taxon>
        <taxon>Bacillati</taxon>
        <taxon>Actinomycetota</taxon>
        <taxon>Actinomycetes</taxon>
        <taxon>Micrococcales</taxon>
        <taxon>Microbacteriaceae</taxon>
        <taxon>Microbacterium</taxon>
    </lineage>
</organism>